<dbReference type="RefSeq" id="WP_187714952.1">
    <property type="nucleotide sequence ID" value="NZ_BAABJC010000001.1"/>
</dbReference>
<gene>
    <name evidence="2" type="ORF">H9L15_01700</name>
</gene>
<keyword evidence="1" id="KW-1133">Transmembrane helix</keyword>
<dbReference type="Proteomes" id="UP000516134">
    <property type="component" value="Chromosome"/>
</dbReference>
<proteinExistence type="predicted"/>
<evidence type="ECO:0000313" key="2">
    <source>
        <dbReference type="EMBL" id="QNP43522.1"/>
    </source>
</evidence>
<protein>
    <submittedName>
        <fullName evidence="2">Uncharacterized protein</fullName>
    </submittedName>
</protein>
<sequence>MPLIIGIALAILVALAMHLAAFDRERSLYPVILIVVASYYLLFAAMAGGEGLPIEIAFFAAFGAAAIVGFRTSLWIVVVGLAGHGIFDFIRHAFLPGSGVPEWWPWFCMGFDVAAAAALAILLSMSRPPARGPKAANS</sequence>
<name>A0ABX6T102_9SPHN</name>
<keyword evidence="1" id="KW-0472">Membrane</keyword>
<organism evidence="2 3">
    <name type="scientific">Sphingomonas daechungensis</name>
    <dbReference type="NCBI Taxonomy" id="1176646"/>
    <lineage>
        <taxon>Bacteria</taxon>
        <taxon>Pseudomonadati</taxon>
        <taxon>Pseudomonadota</taxon>
        <taxon>Alphaproteobacteria</taxon>
        <taxon>Sphingomonadales</taxon>
        <taxon>Sphingomonadaceae</taxon>
        <taxon>Sphingomonas</taxon>
    </lineage>
</organism>
<feature type="transmembrane region" description="Helical" evidence="1">
    <location>
        <begin position="30"/>
        <end position="49"/>
    </location>
</feature>
<accession>A0ABX6T102</accession>
<reference evidence="2 3" key="1">
    <citation type="submission" date="2020-08" db="EMBL/GenBank/DDBJ databases">
        <title>Genome sequence of Sphingomonas daechungensis KACC 18115T.</title>
        <authorList>
            <person name="Hyun D.-W."/>
            <person name="Bae J.-W."/>
        </authorList>
    </citation>
    <scope>NUCLEOTIDE SEQUENCE [LARGE SCALE GENOMIC DNA]</scope>
    <source>
        <strain evidence="2 3">KACC 18115</strain>
    </source>
</reference>
<evidence type="ECO:0000313" key="3">
    <source>
        <dbReference type="Proteomes" id="UP000516134"/>
    </source>
</evidence>
<keyword evidence="1" id="KW-0812">Transmembrane</keyword>
<keyword evidence="3" id="KW-1185">Reference proteome</keyword>
<feature type="transmembrane region" description="Helical" evidence="1">
    <location>
        <begin position="103"/>
        <end position="124"/>
    </location>
</feature>
<feature type="transmembrane region" description="Helical" evidence="1">
    <location>
        <begin position="56"/>
        <end position="83"/>
    </location>
</feature>
<dbReference type="EMBL" id="CP060780">
    <property type="protein sequence ID" value="QNP43522.1"/>
    <property type="molecule type" value="Genomic_DNA"/>
</dbReference>
<evidence type="ECO:0000256" key="1">
    <source>
        <dbReference type="SAM" id="Phobius"/>
    </source>
</evidence>